<dbReference type="EMBL" id="JMGO02000017">
    <property type="protein sequence ID" value="KXU78591.1"/>
    <property type="molecule type" value="Genomic_DNA"/>
</dbReference>
<dbReference type="InterPro" id="IPR039424">
    <property type="entry name" value="SBP_5"/>
</dbReference>
<reference evidence="7 8" key="1">
    <citation type="submission" date="2016-02" db="EMBL/GenBank/DDBJ databases">
        <title>Draft genome sequence of Aeromonas trota strain 1999lcr isolated from cerebrospinal fluid (CSF).</title>
        <authorList>
            <person name="Dallagassa C.B."/>
            <person name="Prediger K.C."/>
            <person name="Weiss V.A."/>
            <person name="Assis F.E."/>
            <person name="Baura V."/>
            <person name="Cruz L.M."/>
            <person name="Souza E.M."/>
            <person name="Pedrosa F.O."/>
            <person name="Fadel-Picheth C.M."/>
        </authorList>
    </citation>
    <scope>NUCLEOTIDE SEQUENCE [LARGE SCALE GENOMIC DNA]</scope>
    <source>
        <strain evidence="7 8">1999lcr</strain>
    </source>
</reference>
<dbReference type="PANTHER" id="PTHR30290">
    <property type="entry name" value="PERIPLASMIC BINDING COMPONENT OF ABC TRANSPORTER"/>
    <property type="match status" value="1"/>
</dbReference>
<name>A0A175VD62_AEREN</name>
<dbReference type="Pfam" id="PF00496">
    <property type="entry name" value="SBP_bac_5"/>
    <property type="match status" value="1"/>
</dbReference>
<dbReference type="STRING" id="29489.VL01_05960"/>
<dbReference type="InterPro" id="IPR000914">
    <property type="entry name" value="SBP_5_dom"/>
</dbReference>
<feature type="domain" description="Solute-binding protein family 5" evidence="6">
    <location>
        <begin position="80"/>
        <end position="461"/>
    </location>
</feature>
<dbReference type="PANTHER" id="PTHR30290:SF10">
    <property type="entry name" value="PERIPLASMIC OLIGOPEPTIDE-BINDING PROTEIN-RELATED"/>
    <property type="match status" value="1"/>
</dbReference>
<accession>A0A175VD62</accession>
<dbReference type="Gene3D" id="3.90.76.10">
    <property type="entry name" value="Dipeptide-binding Protein, Domain 1"/>
    <property type="match status" value="1"/>
</dbReference>
<organism evidence="7 8">
    <name type="scientific">Aeromonas enteropelogenes</name>
    <name type="common">Aeromonas trota</name>
    <dbReference type="NCBI Taxonomy" id="29489"/>
    <lineage>
        <taxon>Bacteria</taxon>
        <taxon>Pseudomonadati</taxon>
        <taxon>Pseudomonadota</taxon>
        <taxon>Gammaproteobacteria</taxon>
        <taxon>Aeromonadales</taxon>
        <taxon>Aeromonadaceae</taxon>
        <taxon>Aeromonas</taxon>
    </lineage>
</organism>
<comment type="caution">
    <text evidence="7">The sequence shown here is derived from an EMBL/GenBank/DDBJ whole genome shotgun (WGS) entry which is preliminary data.</text>
</comment>
<proteinExistence type="inferred from homology"/>
<dbReference type="AlphaFoldDB" id="A0A175VD62"/>
<evidence type="ECO:0000259" key="6">
    <source>
        <dbReference type="Pfam" id="PF00496"/>
    </source>
</evidence>
<keyword evidence="4 5" id="KW-0732">Signal</keyword>
<evidence type="ECO:0000256" key="2">
    <source>
        <dbReference type="ARBA" id="ARBA00005695"/>
    </source>
</evidence>
<dbReference type="GO" id="GO:0043190">
    <property type="term" value="C:ATP-binding cassette (ABC) transporter complex"/>
    <property type="evidence" value="ECO:0007669"/>
    <property type="project" value="InterPro"/>
</dbReference>
<gene>
    <name evidence="7" type="ORF">LCR_03110</name>
</gene>
<dbReference type="PIRSF" id="PIRSF002741">
    <property type="entry name" value="MppA"/>
    <property type="match status" value="1"/>
</dbReference>
<dbReference type="CDD" id="cd08504">
    <property type="entry name" value="PBP2_OppA"/>
    <property type="match status" value="1"/>
</dbReference>
<protein>
    <submittedName>
        <fullName evidence="7">Oligopeptide ABC transporter substrate-binding protein OppA</fullName>
    </submittedName>
</protein>
<evidence type="ECO:0000256" key="5">
    <source>
        <dbReference type="SAM" id="SignalP"/>
    </source>
</evidence>
<dbReference type="SUPFAM" id="SSF53850">
    <property type="entry name" value="Periplasmic binding protein-like II"/>
    <property type="match status" value="1"/>
</dbReference>
<dbReference type="GO" id="GO:0030288">
    <property type="term" value="C:outer membrane-bounded periplasmic space"/>
    <property type="evidence" value="ECO:0007669"/>
    <property type="project" value="TreeGrafter"/>
</dbReference>
<dbReference type="RefSeq" id="WP_026457731.1">
    <property type="nucleotide sequence ID" value="NZ_JMGO02000017.1"/>
</dbReference>
<dbReference type="Gene3D" id="3.10.105.10">
    <property type="entry name" value="Dipeptide-binding Protein, Domain 3"/>
    <property type="match status" value="1"/>
</dbReference>
<feature type="chain" id="PRO_5008042761" evidence="5">
    <location>
        <begin position="24"/>
        <end position="541"/>
    </location>
</feature>
<comment type="subcellular location">
    <subcellularLocation>
        <location evidence="1">Cell envelope</location>
    </subcellularLocation>
</comment>
<dbReference type="FunFam" id="3.90.76.10:FF:000001">
    <property type="entry name" value="Oligopeptide ABC transporter substrate-binding protein"/>
    <property type="match status" value="1"/>
</dbReference>
<evidence type="ECO:0000313" key="8">
    <source>
        <dbReference type="Proteomes" id="UP000078435"/>
    </source>
</evidence>
<feature type="signal peptide" evidence="5">
    <location>
        <begin position="1"/>
        <end position="23"/>
    </location>
</feature>
<dbReference type="GO" id="GO:1904680">
    <property type="term" value="F:peptide transmembrane transporter activity"/>
    <property type="evidence" value="ECO:0007669"/>
    <property type="project" value="TreeGrafter"/>
</dbReference>
<evidence type="ECO:0000256" key="4">
    <source>
        <dbReference type="ARBA" id="ARBA00022729"/>
    </source>
</evidence>
<dbReference type="FunFam" id="3.10.105.10:FF:000001">
    <property type="entry name" value="Oligopeptide ABC transporter, oligopeptide-binding protein"/>
    <property type="match status" value="1"/>
</dbReference>
<sequence length="541" mass="60409">MKRTLIAGMVAGLFTLAAQPVLAAHVPAGTKLLPDAQQIYVTNIGTEPTTIDPQLVEESAGSAIVNDLFEGLYTLDGDGKPQPAGALGYELDSTGTVYTFKLRPEAKWSNGEPVTAADYVYGWQRAADPKTASNYAWFIELTGVTNASEVIQGKKTPDALGIKALDPHTLQITLKNPVPFFLKTLSHYTTFPAPRATIDKYGKEWVKPGNIVSNGAFVLKEWTPNERLTAERNPHYWDNQHTVLNKVIYLEIVSETAAYNRYRTGELHYTTYPLEQYKHIKSQSPEELVNVPILATYYYVFNTQRKPFDNPKVRKALSLAIDRETITDKILGQGQLPAFSLTPPIVDGFELKKPASELMSKEERIKQAKTLLTEAGYGPDKPLEVDILYNTNEGHKKIALAISSMWKHNLGVTAKLNNMEWKTMVSVLNEGDFGVSRYSWNGDYNDASTFLDIMTSSSSANSGKWVNKEYDALLAKAHDSQDGAERNRLYQQAEALIEAEAPLAPVYFYVKSRLLKPFVKGYPYQNPQDIVYSKDIYLVAQ</sequence>
<evidence type="ECO:0000256" key="1">
    <source>
        <dbReference type="ARBA" id="ARBA00004196"/>
    </source>
</evidence>
<dbReference type="OrthoDB" id="9801912at2"/>
<dbReference type="GO" id="GO:0015833">
    <property type="term" value="P:peptide transport"/>
    <property type="evidence" value="ECO:0007669"/>
    <property type="project" value="TreeGrafter"/>
</dbReference>
<comment type="similarity">
    <text evidence="2">Belongs to the bacterial solute-binding protein 5 family.</text>
</comment>
<dbReference type="InterPro" id="IPR030678">
    <property type="entry name" value="Peptide/Ni-bd"/>
</dbReference>
<dbReference type="Proteomes" id="UP000078435">
    <property type="component" value="Unassembled WGS sequence"/>
</dbReference>
<evidence type="ECO:0000256" key="3">
    <source>
        <dbReference type="ARBA" id="ARBA00022448"/>
    </source>
</evidence>
<evidence type="ECO:0000313" key="7">
    <source>
        <dbReference type="EMBL" id="KXU78591.1"/>
    </source>
</evidence>
<keyword evidence="3" id="KW-0813">Transport</keyword>
<dbReference type="Gene3D" id="3.40.190.10">
    <property type="entry name" value="Periplasmic binding protein-like II"/>
    <property type="match status" value="1"/>
</dbReference>